<feature type="transmembrane region" description="Helical" evidence="1">
    <location>
        <begin position="12"/>
        <end position="28"/>
    </location>
</feature>
<dbReference type="Pfam" id="PF14402">
    <property type="entry name" value="7TM_transglut"/>
    <property type="match status" value="1"/>
</dbReference>
<name>A0AAW7XCE4_9GAMM</name>
<feature type="transmembrane region" description="Helical" evidence="1">
    <location>
        <begin position="347"/>
        <end position="373"/>
    </location>
</feature>
<feature type="transmembrane region" description="Helical" evidence="1">
    <location>
        <begin position="475"/>
        <end position="495"/>
    </location>
</feature>
<reference evidence="4" key="1">
    <citation type="submission" date="2023-07" db="EMBL/GenBank/DDBJ databases">
        <title>Genome content predicts the carbon catabolic preferences of heterotrophic bacteria.</title>
        <authorList>
            <person name="Gralka M."/>
        </authorList>
    </citation>
    <scope>NUCLEOTIDE SEQUENCE</scope>
    <source>
        <strain evidence="4">I3M17_2</strain>
    </source>
</reference>
<dbReference type="EMBL" id="JAUOPB010000014">
    <property type="protein sequence ID" value="MDO6424403.1"/>
    <property type="molecule type" value="Genomic_DNA"/>
</dbReference>
<gene>
    <name evidence="4" type="ORF">Q4521_18095</name>
</gene>
<keyword evidence="1" id="KW-0812">Transmembrane</keyword>
<feature type="domain" description="Inactive transglutaminase fused to 7 transmembrane helices" evidence="2">
    <location>
        <begin position="28"/>
        <end position="190"/>
    </location>
</feature>
<evidence type="ECO:0000259" key="3">
    <source>
        <dbReference type="Pfam" id="PF14402"/>
    </source>
</evidence>
<sequence length="517" mass="57792">MVAAKRSRTPFYLLILVLVAAGVGLTWHRHVAFDVPWLPGEKKRIWSVEAKVEFTAVGDPVKLSLAVPQKQPGFEVLGEHTASPGYGLAFVDTPSGRRAEWSIRRATGKQTLYYRVDMLEKKFTGLNGDEHLVVPPPLATHTLGDGPHRTAAQNILQQARSRSADAYTLARELIQEFKIQPQSAQFLLQKQSRSRWLVELLAQAGVAAREVYVLDLEDGRRNQTLNTYLQVFDKQEYQLFDPRTGRQGRRDNQMMWEYQSGALLDLIGGRGSSVHFSILEQEVPITQLLQREQSVAPAFLDFSIHSLPLEEQTLFKSILLIPVGVLLVVFMRIFIGLKTSGTFMPVLIAIAFIQTSLVVGLVGFLLVLSIGLIIRSYLSKLNLLLVARISAVIISVIIIIASFSVLAFMVGLSEGLKITFFPMIILSWTIERMSILWEEEGPKQVLVQGGGSLFVALLAYGLMVNDVVRHITFNFIGLQLIFMALVLILGSYTGYRLFELRRFKPLLARDNTPSSDA</sequence>
<dbReference type="Pfam" id="PF14400">
    <property type="entry name" value="Transglut_i_TM"/>
    <property type="match status" value="1"/>
</dbReference>
<comment type="caution">
    <text evidence="4">The sequence shown here is derived from an EMBL/GenBank/DDBJ whole genome shotgun (WGS) entry which is preliminary data.</text>
</comment>
<evidence type="ECO:0000259" key="2">
    <source>
        <dbReference type="Pfam" id="PF14400"/>
    </source>
</evidence>
<protein>
    <submittedName>
        <fullName evidence="4">Inactive transglutaminase family protein</fullName>
    </submittedName>
</protein>
<dbReference type="InterPro" id="IPR025840">
    <property type="entry name" value="7TM_transglut"/>
</dbReference>
<proteinExistence type="predicted"/>
<feature type="transmembrane region" description="Helical" evidence="1">
    <location>
        <begin position="415"/>
        <end position="433"/>
    </location>
</feature>
<feature type="transmembrane region" description="Helical" evidence="1">
    <location>
        <begin position="445"/>
        <end position="463"/>
    </location>
</feature>
<evidence type="ECO:0000313" key="5">
    <source>
        <dbReference type="Proteomes" id="UP001169760"/>
    </source>
</evidence>
<organism evidence="4 5">
    <name type="scientific">Saccharophagus degradans</name>
    <dbReference type="NCBI Taxonomy" id="86304"/>
    <lineage>
        <taxon>Bacteria</taxon>
        <taxon>Pseudomonadati</taxon>
        <taxon>Pseudomonadota</taxon>
        <taxon>Gammaproteobacteria</taxon>
        <taxon>Cellvibrionales</taxon>
        <taxon>Cellvibrionaceae</taxon>
        <taxon>Saccharophagus</taxon>
    </lineage>
</organism>
<dbReference type="AlphaFoldDB" id="A0AAW7XCE4"/>
<feature type="domain" description="7 transmembrane helices usually fused to an inactive transglutaminase" evidence="3">
    <location>
        <begin position="262"/>
        <end position="506"/>
    </location>
</feature>
<feature type="transmembrane region" description="Helical" evidence="1">
    <location>
        <begin position="385"/>
        <end position="409"/>
    </location>
</feature>
<keyword evidence="1" id="KW-1133">Transmembrane helix</keyword>
<dbReference type="InterPro" id="IPR025838">
    <property type="entry name" value="Transglut_i_TM"/>
</dbReference>
<feature type="transmembrane region" description="Helical" evidence="1">
    <location>
        <begin position="314"/>
        <end position="335"/>
    </location>
</feature>
<keyword evidence="1" id="KW-0472">Membrane</keyword>
<dbReference type="Proteomes" id="UP001169760">
    <property type="component" value="Unassembled WGS sequence"/>
</dbReference>
<evidence type="ECO:0000313" key="4">
    <source>
        <dbReference type="EMBL" id="MDO6424403.1"/>
    </source>
</evidence>
<accession>A0AAW7XCE4</accession>
<dbReference type="RefSeq" id="WP_216065236.1">
    <property type="nucleotide sequence ID" value="NZ_CP123764.1"/>
</dbReference>
<evidence type="ECO:0000256" key="1">
    <source>
        <dbReference type="SAM" id="Phobius"/>
    </source>
</evidence>